<dbReference type="Pfam" id="PF11500">
    <property type="entry name" value="Cut12"/>
    <property type="match status" value="1"/>
</dbReference>
<dbReference type="OrthoDB" id="5383703at2759"/>
<feature type="region of interest" description="Disordered" evidence="2">
    <location>
        <begin position="125"/>
        <end position="198"/>
    </location>
</feature>
<gene>
    <name evidence="4" type="ORF">BU26DRAFT_450826</name>
</gene>
<accession>A0A6A6ITW2</accession>
<evidence type="ECO:0000259" key="3">
    <source>
        <dbReference type="Pfam" id="PF11500"/>
    </source>
</evidence>
<reference evidence="4" key="1">
    <citation type="journal article" date="2020" name="Stud. Mycol.">
        <title>101 Dothideomycetes genomes: a test case for predicting lifestyles and emergence of pathogens.</title>
        <authorList>
            <person name="Haridas S."/>
            <person name="Albert R."/>
            <person name="Binder M."/>
            <person name="Bloem J."/>
            <person name="Labutti K."/>
            <person name="Salamov A."/>
            <person name="Andreopoulos B."/>
            <person name="Baker S."/>
            <person name="Barry K."/>
            <person name="Bills G."/>
            <person name="Bluhm B."/>
            <person name="Cannon C."/>
            <person name="Castanera R."/>
            <person name="Culley D."/>
            <person name="Daum C."/>
            <person name="Ezra D."/>
            <person name="Gonzalez J."/>
            <person name="Henrissat B."/>
            <person name="Kuo A."/>
            <person name="Liang C."/>
            <person name="Lipzen A."/>
            <person name="Lutzoni F."/>
            <person name="Magnuson J."/>
            <person name="Mondo S."/>
            <person name="Nolan M."/>
            <person name="Ohm R."/>
            <person name="Pangilinan J."/>
            <person name="Park H.-J."/>
            <person name="Ramirez L."/>
            <person name="Alfaro M."/>
            <person name="Sun H."/>
            <person name="Tritt A."/>
            <person name="Yoshinaga Y."/>
            <person name="Zwiers L.-H."/>
            <person name="Turgeon B."/>
            <person name="Goodwin S."/>
            <person name="Spatafora J."/>
            <person name="Crous P."/>
            <person name="Grigoriev I."/>
        </authorList>
    </citation>
    <scope>NUCLEOTIDE SEQUENCE</scope>
    <source>
        <strain evidence="4">CBS 122368</strain>
    </source>
</reference>
<sequence>MFSWITGPRITNVIEDLQAEPGYENTFVEPPDTPAHQFAVKAFRHALFGTPAPEDTNNPGKKLQKKQSPGVTNAKVPEIAAPKENAAPLSPSKQPGGILMTPGTANKGRKTVSFGVHVVDNEGKRGITSKSGIPNDCAGKFPSPWTPGTELKADGAGEKPRTKLTAALLDARATSQPKSGQKPKARDDSDITIDLGAPRSESGKYWKEQYESYAERSEKEMKKLVAKQQLAKNYAKKKDGEMTEVATRLEQERKRFRQRERELEQQNKDYQERLRQAMAEKFAASVEITALKNRIEILEKSMIVPSSEVQESKPSFQIYEDSSKDAVNLRSRQEEGPEESYLSRTARIPPVGKENSPPKPRHVRRQTLADAPSRPSTSHAATPRLGVDGNQASVILAKSPRVPASAANPTLAPPSTGTVSKSPISVRRPDFSKENLPPKSPAAVAASSPLPQPSPDPWIEANDSSLPQVDKMALPISNGQAYSRPSRPSQPSRHRVSKSMSYPTGSHGPGTGRRAEKRVAADNKPEARQTFTGAVEEPAQRAAKTASTQAAPEATEKTPTREIKLDAPTRESKQSSMDPKFDIAKITSHHAEGSSQVKRERVQLLPVDRKEEARRRLMERKQRKLLAG</sequence>
<protein>
    <recommendedName>
        <fullName evidence="3">Spindle pole body-associated protein cut12 domain-containing protein</fullName>
    </recommendedName>
</protein>
<keyword evidence="1" id="KW-0175">Coiled coil</keyword>
<proteinExistence type="predicted"/>
<feature type="region of interest" description="Disordered" evidence="2">
    <location>
        <begin position="49"/>
        <end position="109"/>
    </location>
</feature>
<dbReference type="GeneID" id="54578083"/>
<feature type="compositionally biased region" description="Basic and acidic residues" evidence="2">
    <location>
        <begin position="554"/>
        <end position="578"/>
    </location>
</feature>
<feature type="region of interest" description="Disordered" evidence="2">
    <location>
        <begin position="403"/>
        <end position="578"/>
    </location>
</feature>
<name>A0A6A6ITW2_9PLEO</name>
<evidence type="ECO:0000313" key="4">
    <source>
        <dbReference type="EMBL" id="KAF2253799.1"/>
    </source>
</evidence>
<feature type="coiled-coil region" evidence="1">
    <location>
        <begin position="207"/>
        <end position="280"/>
    </location>
</feature>
<feature type="compositionally biased region" description="Polar residues" evidence="2">
    <location>
        <begin position="413"/>
        <end position="423"/>
    </location>
</feature>
<dbReference type="InterPro" id="IPR021589">
    <property type="entry name" value="Cut12"/>
</dbReference>
<evidence type="ECO:0000256" key="1">
    <source>
        <dbReference type="SAM" id="Coils"/>
    </source>
</evidence>
<feature type="compositionally biased region" description="Basic and acidic residues" evidence="2">
    <location>
        <begin position="151"/>
        <end position="161"/>
    </location>
</feature>
<feature type="domain" description="Spindle pole body-associated protein cut12" evidence="3">
    <location>
        <begin position="178"/>
        <end position="267"/>
    </location>
</feature>
<feature type="compositionally biased region" description="Basic and acidic residues" evidence="2">
    <location>
        <begin position="513"/>
        <end position="527"/>
    </location>
</feature>
<feature type="region of interest" description="Disordered" evidence="2">
    <location>
        <begin position="306"/>
        <end position="388"/>
    </location>
</feature>
<organism evidence="4 5">
    <name type="scientific">Trematosphaeria pertusa</name>
    <dbReference type="NCBI Taxonomy" id="390896"/>
    <lineage>
        <taxon>Eukaryota</taxon>
        <taxon>Fungi</taxon>
        <taxon>Dikarya</taxon>
        <taxon>Ascomycota</taxon>
        <taxon>Pezizomycotina</taxon>
        <taxon>Dothideomycetes</taxon>
        <taxon>Pleosporomycetidae</taxon>
        <taxon>Pleosporales</taxon>
        <taxon>Massarineae</taxon>
        <taxon>Trematosphaeriaceae</taxon>
        <taxon>Trematosphaeria</taxon>
    </lineage>
</organism>
<keyword evidence="5" id="KW-1185">Reference proteome</keyword>
<dbReference type="RefSeq" id="XP_033688803.1">
    <property type="nucleotide sequence ID" value="XM_033824753.1"/>
</dbReference>
<evidence type="ECO:0000256" key="2">
    <source>
        <dbReference type="SAM" id="MobiDB-lite"/>
    </source>
</evidence>
<dbReference type="Proteomes" id="UP000800094">
    <property type="component" value="Unassembled WGS sequence"/>
</dbReference>
<evidence type="ECO:0000313" key="5">
    <source>
        <dbReference type="Proteomes" id="UP000800094"/>
    </source>
</evidence>
<dbReference type="AlphaFoldDB" id="A0A6A6ITW2"/>
<dbReference type="EMBL" id="ML987191">
    <property type="protein sequence ID" value="KAF2253799.1"/>
    <property type="molecule type" value="Genomic_DNA"/>
</dbReference>